<keyword evidence="3" id="KW-0274">FAD</keyword>
<dbReference type="PROSITE" id="PS51318">
    <property type="entry name" value="TAT"/>
    <property type="match status" value="1"/>
</dbReference>
<evidence type="ECO:0000313" key="8">
    <source>
        <dbReference type="Proteomes" id="UP000236488"/>
    </source>
</evidence>
<evidence type="ECO:0000256" key="1">
    <source>
        <dbReference type="ARBA" id="ARBA00001974"/>
    </source>
</evidence>
<dbReference type="InterPro" id="IPR027477">
    <property type="entry name" value="Succ_DH/fumarate_Rdtase_cat_sf"/>
</dbReference>
<dbReference type="AlphaFoldDB" id="A0A2K2U3C2"/>
<evidence type="ECO:0000256" key="3">
    <source>
        <dbReference type="ARBA" id="ARBA00022827"/>
    </source>
</evidence>
<dbReference type="Gene3D" id="3.90.700.10">
    <property type="entry name" value="Succinate dehydrogenase/fumarate reductase flavoprotein, catalytic domain"/>
    <property type="match status" value="1"/>
</dbReference>
<accession>A0A2K2U3C2</accession>
<dbReference type="GO" id="GO:0033765">
    <property type="term" value="F:steroid dehydrogenase activity, acting on the CH-CH group of donors"/>
    <property type="evidence" value="ECO:0007669"/>
    <property type="project" value="UniProtKB-ARBA"/>
</dbReference>
<dbReference type="Pfam" id="PF00890">
    <property type="entry name" value="FAD_binding_2"/>
    <property type="match status" value="1"/>
</dbReference>
<organism evidence="7 8">
    <name type="scientific">Rubneribacter badeniensis</name>
    <dbReference type="NCBI Taxonomy" id="2070688"/>
    <lineage>
        <taxon>Bacteria</taxon>
        <taxon>Bacillati</taxon>
        <taxon>Actinomycetota</taxon>
        <taxon>Coriobacteriia</taxon>
        <taxon>Eggerthellales</taxon>
        <taxon>Eggerthellaceae</taxon>
        <taxon>Rubneribacter</taxon>
    </lineage>
</organism>
<gene>
    <name evidence="7" type="ORF">C2L80_09900</name>
</gene>
<evidence type="ECO:0000256" key="5">
    <source>
        <dbReference type="SAM" id="MobiDB-lite"/>
    </source>
</evidence>
<dbReference type="PRINTS" id="PR00411">
    <property type="entry name" value="PNDRDTASEI"/>
</dbReference>
<dbReference type="Proteomes" id="UP000236488">
    <property type="component" value="Unassembled WGS sequence"/>
</dbReference>
<dbReference type="InterPro" id="IPR019546">
    <property type="entry name" value="TAT_signal_bac_arc"/>
</dbReference>
<comment type="caution">
    <text evidence="7">The sequence shown here is derived from an EMBL/GenBank/DDBJ whole genome shotgun (WGS) entry which is preliminary data.</text>
</comment>
<evidence type="ECO:0000259" key="6">
    <source>
        <dbReference type="Pfam" id="PF00890"/>
    </source>
</evidence>
<dbReference type="GO" id="GO:0008202">
    <property type="term" value="P:steroid metabolic process"/>
    <property type="evidence" value="ECO:0007669"/>
    <property type="project" value="UniProtKB-ARBA"/>
</dbReference>
<keyword evidence="2" id="KW-0285">Flavoprotein</keyword>
<protein>
    <submittedName>
        <fullName evidence="7">FAD-binding protein</fullName>
    </submittedName>
</protein>
<keyword evidence="4" id="KW-0560">Oxidoreductase</keyword>
<evidence type="ECO:0000256" key="2">
    <source>
        <dbReference type="ARBA" id="ARBA00022630"/>
    </source>
</evidence>
<dbReference type="EMBL" id="PPEL01000065">
    <property type="protein sequence ID" value="PNV64827.1"/>
    <property type="molecule type" value="Genomic_DNA"/>
</dbReference>
<comment type="cofactor">
    <cofactor evidence="1">
        <name>FAD</name>
        <dbReference type="ChEBI" id="CHEBI:57692"/>
    </cofactor>
</comment>
<dbReference type="InterPro" id="IPR006311">
    <property type="entry name" value="TAT_signal"/>
</dbReference>
<dbReference type="InterPro" id="IPR036188">
    <property type="entry name" value="FAD/NAD-bd_sf"/>
</dbReference>
<sequence>MSLSRRQFLTGAATIGGTAAIGGLLSGCQPQQQSDQNSADGNSQYPDGTTAEDFQNSVVELAPISDFAEEKTFDIVVIGAGTAGVPAVCTALEEGATVACLQKETVVIAHGNGSSGPILEESTALGTLQYKQAWRAAGGYRMNPDLLDLYVNHAGETIMWMMRKGEEAGLPPQASKARTDFDEGSWITVASNYFGPKPINNQDIMTRLAEKAAAAGAEFFYETPAVQLVQADDGSVTGVIGKTKDGYIKFNAAKAVIVAAGDYQNNESLVARYSPDVVRFQRKQSNMTADGILMSMAVGARMVPVNHAKTMHDMDAGPMALTSLPFMALNDLGERFMNEDIPMESWDLSLQWNKDAEDPGRFFRIFDNNFMEKYGATVTIEQLENYIPGLKENPEGVYEGLIDTHRADTLDELAEALGIPADALKKSVDAWNDYCAKGADEQFGLSRNKLKPIDTPPYWGIRQWIRCSAINAGVVVDGCCRVLGKDDKPIPGLYSVGSGAGNVCGGLEWNLYQGGLCCGSYMTMGRYAAIHALTGEFTPSQPATYESAKDGWNA</sequence>
<dbReference type="InterPro" id="IPR050315">
    <property type="entry name" value="FAD-oxidoreductase_2"/>
</dbReference>
<reference evidence="7 8" key="1">
    <citation type="journal article" date="2018" name="Int. J. Syst. Evol. Microbiol.">
        <title>Rubneribacter badeniensis gen. nov., sp. nov. and Enteroscipio rubneri gen. nov., sp. nov., new members of the Eggerthellaceae isolated from human faeces.</title>
        <authorList>
            <person name="Danylec N."/>
            <person name="Gobl A."/>
            <person name="Stoll D.A."/>
            <person name="Hetzer B."/>
            <person name="Kulling S.E."/>
            <person name="Huch M."/>
        </authorList>
    </citation>
    <scope>NUCLEOTIDE SEQUENCE [LARGE SCALE GENOMIC DNA]</scope>
    <source>
        <strain evidence="7 8">ResAG-85</strain>
    </source>
</reference>
<dbReference type="NCBIfam" id="TIGR01409">
    <property type="entry name" value="TAT_signal_seq"/>
    <property type="match status" value="1"/>
</dbReference>
<dbReference type="PANTHER" id="PTHR43400">
    <property type="entry name" value="FUMARATE REDUCTASE"/>
    <property type="match status" value="1"/>
</dbReference>
<evidence type="ECO:0000313" key="7">
    <source>
        <dbReference type="EMBL" id="PNV64827.1"/>
    </source>
</evidence>
<evidence type="ECO:0000256" key="4">
    <source>
        <dbReference type="ARBA" id="ARBA00023002"/>
    </source>
</evidence>
<proteinExistence type="predicted"/>
<dbReference type="Gene3D" id="3.50.50.60">
    <property type="entry name" value="FAD/NAD(P)-binding domain"/>
    <property type="match status" value="1"/>
</dbReference>
<dbReference type="SUPFAM" id="SSF56425">
    <property type="entry name" value="Succinate dehydrogenase/fumarate reductase flavoprotein, catalytic domain"/>
    <property type="match status" value="1"/>
</dbReference>
<dbReference type="PROSITE" id="PS51257">
    <property type="entry name" value="PROKAR_LIPOPROTEIN"/>
    <property type="match status" value="1"/>
</dbReference>
<feature type="region of interest" description="Disordered" evidence="5">
    <location>
        <begin position="29"/>
        <end position="50"/>
    </location>
</feature>
<dbReference type="InterPro" id="IPR003953">
    <property type="entry name" value="FAD-dep_OxRdtase_2_FAD-bd"/>
</dbReference>
<dbReference type="PANTHER" id="PTHR43400:SF10">
    <property type="entry name" value="3-OXOSTEROID 1-DEHYDROGENASE"/>
    <property type="match status" value="1"/>
</dbReference>
<dbReference type="SUPFAM" id="SSF51905">
    <property type="entry name" value="FAD/NAD(P)-binding domain"/>
    <property type="match status" value="1"/>
</dbReference>
<keyword evidence="8" id="KW-1185">Reference proteome</keyword>
<name>A0A2K2U3C2_9ACTN</name>
<feature type="domain" description="FAD-dependent oxidoreductase 2 FAD-binding" evidence="6">
    <location>
        <begin position="74"/>
        <end position="504"/>
    </location>
</feature>